<sequence>MLTNIQSMVMTKPEIICEKNRPDHASDYNDRVGRRGNREHESIGGGRRGRDTKTGRNIDAVAELLATTVMTEIMITTTITITI</sequence>
<organism evidence="2 3">
    <name type="scientific">Romanomermis culicivorax</name>
    <name type="common">Nematode worm</name>
    <dbReference type="NCBI Taxonomy" id="13658"/>
    <lineage>
        <taxon>Eukaryota</taxon>
        <taxon>Metazoa</taxon>
        <taxon>Ecdysozoa</taxon>
        <taxon>Nematoda</taxon>
        <taxon>Enoplea</taxon>
        <taxon>Dorylaimia</taxon>
        <taxon>Mermithida</taxon>
        <taxon>Mermithoidea</taxon>
        <taxon>Mermithidae</taxon>
        <taxon>Romanomermis</taxon>
    </lineage>
</organism>
<proteinExistence type="predicted"/>
<dbReference type="Proteomes" id="UP000887565">
    <property type="component" value="Unplaced"/>
</dbReference>
<keyword evidence="2" id="KW-1185">Reference proteome</keyword>
<evidence type="ECO:0000256" key="1">
    <source>
        <dbReference type="SAM" id="MobiDB-lite"/>
    </source>
</evidence>
<reference evidence="3" key="1">
    <citation type="submission" date="2022-11" db="UniProtKB">
        <authorList>
            <consortium name="WormBaseParasite"/>
        </authorList>
    </citation>
    <scope>IDENTIFICATION</scope>
</reference>
<name>A0A915IKC8_ROMCU</name>
<dbReference type="AlphaFoldDB" id="A0A915IKC8"/>
<protein>
    <submittedName>
        <fullName evidence="3">Uncharacterized protein</fullName>
    </submittedName>
</protein>
<evidence type="ECO:0000313" key="2">
    <source>
        <dbReference type="Proteomes" id="UP000887565"/>
    </source>
</evidence>
<feature type="region of interest" description="Disordered" evidence="1">
    <location>
        <begin position="20"/>
        <end position="54"/>
    </location>
</feature>
<dbReference type="WBParaSite" id="nRc.2.0.1.t14471-RA">
    <property type="protein sequence ID" value="nRc.2.0.1.t14471-RA"/>
    <property type="gene ID" value="nRc.2.0.1.g14471"/>
</dbReference>
<evidence type="ECO:0000313" key="3">
    <source>
        <dbReference type="WBParaSite" id="nRc.2.0.1.t14471-RA"/>
    </source>
</evidence>
<accession>A0A915IKC8</accession>